<accession>A0A0D9VZQ2</accession>
<dbReference type="HOGENOM" id="CLU_2725826_0_0_1"/>
<evidence type="ECO:0000313" key="1">
    <source>
        <dbReference type="EnsemblPlants" id="LPERR03G30460.1"/>
    </source>
</evidence>
<dbReference type="AlphaFoldDB" id="A0A0D9VZQ2"/>
<organism evidence="1 2">
    <name type="scientific">Leersia perrieri</name>
    <dbReference type="NCBI Taxonomy" id="77586"/>
    <lineage>
        <taxon>Eukaryota</taxon>
        <taxon>Viridiplantae</taxon>
        <taxon>Streptophyta</taxon>
        <taxon>Embryophyta</taxon>
        <taxon>Tracheophyta</taxon>
        <taxon>Spermatophyta</taxon>
        <taxon>Magnoliopsida</taxon>
        <taxon>Liliopsida</taxon>
        <taxon>Poales</taxon>
        <taxon>Poaceae</taxon>
        <taxon>BOP clade</taxon>
        <taxon>Oryzoideae</taxon>
        <taxon>Oryzeae</taxon>
        <taxon>Oryzinae</taxon>
        <taxon>Leersia</taxon>
    </lineage>
</organism>
<sequence length="72" mass="7879">MEDCFGSGGRRAHERKLTFASADFHNKRIGDGLFKSDPGNLTVDSCCQSPSLPMRAHSKEEGVKITLTIVKV</sequence>
<dbReference type="Gramene" id="LPERR03G30460.1">
    <property type="protein sequence ID" value="LPERR03G30460.1"/>
    <property type="gene ID" value="LPERR03G30460"/>
</dbReference>
<keyword evidence="2" id="KW-1185">Reference proteome</keyword>
<reference evidence="1" key="3">
    <citation type="submission" date="2015-04" db="UniProtKB">
        <authorList>
            <consortium name="EnsemblPlants"/>
        </authorList>
    </citation>
    <scope>IDENTIFICATION</scope>
</reference>
<dbReference type="EnsemblPlants" id="LPERR03G30460.1">
    <property type="protein sequence ID" value="LPERR03G30460.1"/>
    <property type="gene ID" value="LPERR03G30460"/>
</dbReference>
<protein>
    <submittedName>
        <fullName evidence="1">Uncharacterized protein</fullName>
    </submittedName>
</protein>
<reference evidence="2" key="2">
    <citation type="submission" date="2013-12" db="EMBL/GenBank/DDBJ databases">
        <authorList>
            <person name="Yu Y."/>
            <person name="Lee S."/>
            <person name="de Baynast K."/>
            <person name="Wissotski M."/>
            <person name="Liu L."/>
            <person name="Talag J."/>
            <person name="Goicoechea J."/>
            <person name="Angelova A."/>
            <person name="Jetty R."/>
            <person name="Kudrna D."/>
            <person name="Golser W."/>
            <person name="Rivera L."/>
            <person name="Zhang J."/>
            <person name="Wing R."/>
        </authorList>
    </citation>
    <scope>NUCLEOTIDE SEQUENCE</scope>
</reference>
<proteinExistence type="predicted"/>
<name>A0A0D9VZQ2_9ORYZ</name>
<evidence type="ECO:0000313" key="2">
    <source>
        <dbReference type="Proteomes" id="UP000032180"/>
    </source>
</evidence>
<dbReference type="Proteomes" id="UP000032180">
    <property type="component" value="Chromosome 3"/>
</dbReference>
<reference evidence="1 2" key="1">
    <citation type="submission" date="2012-08" db="EMBL/GenBank/DDBJ databases">
        <title>Oryza genome evolution.</title>
        <authorList>
            <person name="Wing R.A."/>
        </authorList>
    </citation>
    <scope>NUCLEOTIDE SEQUENCE</scope>
</reference>